<feature type="transmembrane region" description="Helical" evidence="2">
    <location>
        <begin position="462"/>
        <end position="481"/>
    </location>
</feature>
<feature type="region of interest" description="Disordered" evidence="1">
    <location>
        <begin position="1021"/>
        <end position="1040"/>
    </location>
</feature>
<feature type="transmembrane region" description="Helical" evidence="2">
    <location>
        <begin position="12"/>
        <end position="29"/>
    </location>
</feature>
<feature type="transmembrane region" description="Helical" evidence="2">
    <location>
        <begin position="523"/>
        <end position="542"/>
    </location>
</feature>
<protein>
    <submittedName>
        <fullName evidence="3">Multidrug efflux pump</fullName>
    </submittedName>
</protein>
<dbReference type="InterPro" id="IPR027463">
    <property type="entry name" value="AcrB_DN_DC_subdom"/>
</dbReference>
<dbReference type="SUPFAM" id="SSF82693">
    <property type="entry name" value="Multidrug efflux transporter AcrB pore domain, PN1, PN2, PC1 and PC2 subdomains"/>
    <property type="match status" value="3"/>
</dbReference>
<feature type="transmembrane region" description="Helical" evidence="2">
    <location>
        <begin position="387"/>
        <end position="409"/>
    </location>
</feature>
<feature type="transmembrane region" description="Helical" evidence="2">
    <location>
        <begin position="848"/>
        <end position="867"/>
    </location>
</feature>
<feature type="transmembrane region" description="Helical" evidence="2">
    <location>
        <begin position="874"/>
        <end position="894"/>
    </location>
</feature>
<dbReference type="SUPFAM" id="SSF82714">
    <property type="entry name" value="Multidrug efflux transporter AcrB TolC docking domain, DN and DC subdomains"/>
    <property type="match status" value="2"/>
</dbReference>
<keyword evidence="2" id="KW-1133">Transmembrane helix</keyword>
<feature type="transmembrane region" description="Helical" evidence="2">
    <location>
        <begin position="332"/>
        <end position="352"/>
    </location>
</feature>
<dbReference type="Gene3D" id="3.30.2090.10">
    <property type="entry name" value="Multidrug efflux transporter AcrB TolC docking domain, DN and DC subdomains"/>
    <property type="match status" value="2"/>
</dbReference>
<dbReference type="RefSeq" id="WP_166951561.1">
    <property type="nucleotide sequence ID" value="NZ_JAASQI010000004.1"/>
</dbReference>
<dbReference type="Proteomes" id="UP001429580">
    <property type="component" value="Unassembled WGS sequence"/>
</dbReference>
<feature type="transmembrane region" description="Helical" evidence="2">
    <location>
        <begin position="949"/>
        <end position="971"/>
    </location>
</feature>
<organism evidence="3 4">
    <name type="scientific">Pseudochelatococcus lubricantis</name>
    <dbReference type="NCBI Taxonomy" id="1538102"/>
    <lineage>
        <taxon>Bacteria</taxon>
        <taxon>Pseudomonadati</taxon>
        <taxon>Pseudomonadota</taxon>
        <taxon>Alphaproteobacteria</taxon>
        <taxon>Hyphomicrobiales</taxon>
        <taxon>Chelatococcaceae</taxon>
        <taxon>Pseudochelatococcus</taxon>
    </lineage>
</organism>
<dbReference type="PANTHER" id="PTHR32063">
    <property type="match status" value="1"/>
</dbReference>
<dbReference type="InterPro" id="IPR001036">
    <property type="entry name" value="Acrflvin-R"/>
</dbReference>
<dbReference type="Gene3D" id="3.30.70.1440">
    <property type="entry name" value="Multidrug efflux transporter AcrB pore domain"/>
    <property type="match status" value="1"/>
</dbReference>
<accession>A0ABX0UYR3</accession>
<dbReference type="Gene3D" id="3.30.70.1320">
    <property type="entry name" value="Multidrug efflux transporter AcrB pore domain like"/>
    <property type="match status" value="1"/>
</dbReference>
<keyword evidence="2" id="KW-0812">Transmembrane</keyword>
<feature type="transmembrane region" description="Helical" evidence="2">
    <location>
        <begin position="359"/>
        <end position="381"/>
    </location>
</feature>
<feature type="transmembrane region" description="Helical" evidence="2">
    <location>
        <begin position="430"/>
        <end position="450"/>
    </location>
</feature>
<reference evidence="3 4" key="1">
    <citation type="submission" date="2020-03" db="EMBL/GenBank/DDBJ databases">
        <title>Genomic Encyclopedia of Type Strains, Phase IV (KMG-IV): sequencing the most valuable type-strain genomes for metagenomic binning, comparative biology and taxonomic classification.</title>
        <authorList>
            <person name="Goeker M."/>
        </authorList>
    </citation>
    <scope>NUCLEOTIDE SEQUENCE [LARGE SCALE GENOMIC DNA]</scope>
    <source>
        <strain evidence="3 4">DSM 103870</strain>
    </source>
</reference>
<comment type="caution">
    <text evidence="3">The sequence shown here is derived from an EMBL/GenBank/DDBJ whole genome shotgun (WGS) entry which is preliminary data.</text>
</comment>
<keyword evidence="4" id="KW-1185">Reference proteome</keyword>
<dbReference type="Gene3D" id="3.30.70.1430">
    <property type="entry name" value="Multidrug efflux transporter AcrB pore domain"/>
    <property type="match status" value="2"/>
</dbReference>
<keyword evidence="2" id="KW-0472">Membrane</keyword>
<dbReference type="PRINTS" id="PR00702">
    <property type="entry name" value="ACRIFLAVINRP"/>
</dbReference>
<dbReference type="Pfam" id="PF00873">
    <property type="entry name" value="ACR_tran"/>
    <property type="match status" value="1"/>
</dbReference>
<evidence type="ECO:0000256" key="1">
    <source>
        <dbReference type="SAM" id="MobiDB-lite"/>
    </source>
</evidence>
<feature type="transmembrane region" description="Helical" evidence="2">
    <location>
        <begin position="977"/>
        <end position="1003"/>
    </location>
</feature>
<dbReference type="Gene3D" id="1.20.1640.10">
    <property type="entry name" value="Multidrug efflux transporter AcrB transmembrane domain"/>
    <property type="match status" value="2"/>
</dbReference>
<evidence type="ECO:0000313" key="4">
    <source>
        <dbReference type="Proteomes" id="UP001429580"/>
    </source>
</evidence>
<sequence length="1040" mass="112474">MGFAELCIRRPVFATVLSLIMVLIGVVSYNRLTVREYPNIDEPVVSVTVSYPGASASIIESQVTQVLEGSIAGIAGIDVLESVSRSESSRITVRFNLSVDPDVAANDVRDRVSRVRGRLPDEVDEPVIAKVEADAQPVVYIAFMSDRMNALELTDYIDRYVVNRFKNLTGVADVTIFGERRYAMRIWIDRERLAAYNLTVQDVEAALRAQNVELPSGRIESSGREFTVLSRTGLTSVPEFENVVVKLAGNYQVRLRDVARVELGAADTRRDGRFNGKTSVTVGIVKQAVANPLDVSGAMRQVMPEINASLPEGVSAQIGNDNAVFIDRSIKAVYHAIVEAIVLVVLVILVFLRSLRASLIPIVTIPISLVTTFALMLMLGFSINTLTLLAMVLAIGLVVDDAIVVLENIHRHVEEGMKPADAAIKGVREIGFAVVAMTLTLAAVYAPVAFAEGRTGRLFLEFALTLAGAVIVSGFVALTLTPMMCAKLLRHNPNPGRLFLLLEKGFAGLESGYRRMLSGAMRVRFLVVVLALAVAGLSGYYFTALRSELAPVEDRGVVMIRGSGPEGATLAYMSRYVNVIEQDLRTIPEMDSVLVILGFPEITDFMAIGRLKDWDERGVKQQQLAADMRQRLQRIPGIEAYANNPASLGQRGSSRPVEFVVQTSGTYEELQEQVDALLERARGWPGFVNPESDLKLNKPEFRVTLDRAKVADLGLDVSVVGRTLETLLGGRQVTRFEVDGEQYDVYVQMAAEDRASPSTLSTIFLRAPSGEMVQLSNIVQVAESVAPKDLRRFNQLRSATISSNLAPGYALGDGLAFLEQAAADVLPDSMQTDVGGQSREFRASSQSLLAVFVLALGFIYLVLAAQFESFRDPVIILLSVPLSITGALAALYYGGGTMNVYSQIGLVTLVGLITKHGILIVEFANQQQEAGRERLAAVVEAATLRLRPILMTTGAMVLGAVPLAMATGAGAESRQQIGLVIVGGMTLGTLLTLFVVPTVYSFLGRRFSREHGNDEAQAALAGHEAGRASGTAGAHTIPAE</sequence>
<evidence type="ECO:0000313" key="3">
    <source>
        <dbReference type="EMBL" id="NIJ58072.1"/>
    </source>
</evidence>
<proteinExistence type="predicted"/>
<dbReference type="SUPFAM" id="SSF82866">
    <property type="entry name" value="Multidrug efflux transporter AcrB transmembrane domain"/>
    <property type="match status" value="2"/>
</dbReference>
<gene>
    <name evidence="3" type="ORF">FHS82_001914</name>
</gene>
<name>A0ABX0UYR3_9HYPH</name>
<dbReference type="PANTHER" id="PTHR32063:SF28">
    <property type="entry name" value="BLR2861 PROTEIN"/>
    <property type="match status" value="1"/>
</dbReference>
<dbReference type="EMBL" id="JAASQI010000004">
    <property type="protein sequence ID" value="NIJ58072.1"/>
    <property type="molecule type" value="Genomic_DNA"/>
</dbReference>
<evidence type="ECO:0000256" key="2">
    <source>
        <dbReference type="SAM" id="Phobius"/>
    </source>
</evidence>
<feature type="transmembrane region" description="Helical" evidence="2">
    <location>
        <begin position="900"/>
        <end position="924"/>
    </location>
</feature>